<dbReference type="InterPro" id="IPR013385">
    <property type="entry name" value="T3SS_SpaO/YscQ/SpaO"/>
</dbReference>
<feature type="domain" description="SpaO FliM/N C-terminal related" evidence="7">
    <location>
        <begin position="186"/>
        <end position="243"/>
    </location>
</feature>
<dbReference type="Proteomes" id="UP000239898">
    <property type="component" value="Unassembled WGS sequence"/>
</dbReference>
<evidence type="ECO:0000259" key="7">
    <source>
        <dbReference type="Pfam" id="PF26304"/>
    </source>
</evidence>
<evidence type="ECO:0000256" key="3">
    <source>
        <dbReference type="ARBA" id="ARBA00023026"/>
    </source>
</evidence>
<dbReference type="Pfam" id="PF26304">
    <property type="entry name" value="FliMN_C_rel"/>
    <property type="match status" value="1"/>
</dbReference>
<dbReference type="InterPro" id="IPR058805">
    <property type="entry name" value="SpaO_FliMN_C_rel"/>
</dbReference>
<dbReference type="InterPro" id="IPR036429">
    <property type="entry name" value="SpoA-like_sf"/>
</dbReference>
<organism evidence="8 9">
    <name type="scientific">Xanthomonas theicola</name>
    <dbReference type="NCBI Taxonomy" id="56464"/>
    <lineage>
        <taxon>Bacteria</taxon>
        <taxon>Pseudomonadati</taxon>
        <taxon>Pseudomonadota</taxon>
        <taxon>Gammaproteobacteria</taxon>
        <taxon>Lysobacterales</taxon>
        <taxon>Lysobacteraceae</taxon>
        <taxon>Xanthomonas</taxon>
    </lineage>
</organism>
<comment type="caution">
    <text evidence="8">The sequence shown here is derived from an EMBL/GenBank/DDBJ whole genome shotgun (WGS) entry which is preliminary data.</text>
</comment>
<evidence type="ECO:0000259" key="6">
    <source>
        <dbReference type="Pfam" id="PF26294"/>
    </source>
</evidence>
<dbReference type="Pfam" id="PF26294">
    <property type="entry name" value="SpaO_N"/>
    <property type="match status" value="1"/>
</dbReference>
<evidence type="ECO:0000313" key="8">
    <source>
        <dbReference type="EMBL" id="PPT90449.1"/>
    </source>
</evidence>
<dbReference type="PRINTS" id="PR01339">
    <property type="entry name" value="TYPE3OMOPROT"/>
</dbReference>
<feature type="compositionally biased region" description="Basic residues" evidence="4">
    <location>
        <begin position="1"/>
        <end position="10"/>
    </location>
</feature>
<accession>A0A2S6ZE62</accession>
<sequence>MDPARTRRPGPGRPASTATAGGRRIVKLPSLRRITTAQARARAALARWPQRDPALGGRLAYTPAPRAASLVAVQAYRHGLCWRGYVDLAEWLACTAPELAALAATAQRRTEHARSLFEASERPLDMPFPELDYDLLRIGEDPGQDRQAQDQCLLSLATPQGRVWFGDFPDVAVPSARPLSASIAVLPLQIAWQIGRSHASRRLIGRMRCGDVLLIEAEAFELTSAGMAIGGFSINEDGEISMHPAIMKEHNGAAKEERGDGCAAPPAMPTAAVAASLADVPLRLDFILQRRTVTVAELDALYQGQFLQLDPEAEKKVEIAVNGMRLATGELVELNGRLGVELHDIGGGKALAQARRV</sequence>
<dbReference type="NCBIfam" id="TIGR02551">
    <property type="entry name" value="SpaO_YscQ"/>
    <property type="match status" value="1"/>
</dbReference>
<dbReference type="GO" id="GO:0030254">
    <property type="term" value="P:protein secretion by the type III secretion system"/>
    <property type="evidence" value="ECO:0007669"/>
    <property type="project" value="InterPro"/>
</dbReference>
<evidence type="ECO:0000313" key="9">
    <source>
        <dbReference type="Proteomes" id="UP000239898"/>
    </source>
</evidence>
<evidence type="ECO:0000256" key="4">
    <source>
        <dbReference type="SAM" id="MobiDB-lite"/>
    </source>
</evidence>
<feature type="domain" description="SpaO N-terminal" evidence="6">
    <location>
        <begin position="31"/>
        <end position="170"/>
    </location>
</feature>
<dbReference type="AlphaFoldDB" id="A0A2S6ZE62"/>
<dbReference type="GO" id="GO:0071978">
    <property type="term" value="P:bacterial-type flagellum-dependent swarming motility"/>
    <property type="evidence" value="ECO:0007669"/>
    <property type="project" value="TreeGrafter"/>
</dbReference>
<keyword evidence="9" id="KW-1185">Reference proteome</keyword>
<name>A0A2S6ZE62_9XANT</name>
<dbReference type="InterPro" id="IPR003283">
    <property type="entry name" value="T3SS_OMP_SpaO"/>
</dbReference>
<dbReference type="GO" id="GO:0050918">
    <property type="term" value="P:positive chemotaxis"/>
    <property type="evidence" value="ECO:0007669"/>
    <property type="project" value="TreeGrafter"/>
</dbReference>
<dbReference type="InterPro" id="IPR058804">
    <property type="entry name" value="SpaO_N"/>
</dbReference>
<dbReference type="Gene3D" id="2.30.330.10">
    <property type="entry name" value="SpoA-like"/>
    <property type="match status" value="1"/>
</dbReference>
<dbReference type="InterPro" id="IPR001543">
    <property type="entry name" value="FliN-like_C"/>
</dbReference>
<feature type="region of interest" description="Disordered" evidence="4">
    <location>
        <begin position="1"/>
        <end position="20"/>
    </location>
</feature>
<feature type="domain" description="Flagellar motor switch protein FliN-like C-terminal" evidence="5">
    <location>
        <begin position="277"/>
        <end position="345"/>
    </location>
</feature>
<gene>
    <name evidence="8" type="ORF">XthCFBP4691_12280</name>
</gene>
<evidence type="ECO:0000259" key="5">
    <source>
        <dbReference type="Pfam" id="PF01052"/>
    </source>
</evidence>
<evidence type="ECO:0000256" key="1">
    <source>
        <dbReference type="ARBA" id="ARBA00009226"/>
    </source>
</evidence>
<reference evidence="8 9" key="1">
    <citation type="submission" date="2016-08" db="EMBL/GenBank/DDBJ databases">
        <title>Evolution of the type three secretion system and type three effector repertoires in Xanthomonas.</title>
        <authorList>
            <person name="Merda D."/>
            <person name="Briand M."/>
            <person name="Bosis E."/>
            <person name="Rousseau C."/>
            <person name="Portier P."/>
            <person name="Jacques M.-A."/>
            <person name="Fischer-Le Saux M."/>
        </authorList>
    </citation>
    <scope>NUCLEOTIDE SEQUENCE [LARGE SCALE GENOMIC DNA]</scope>
    <source>
        <strain evidence="8 9">CFBP 4691</strain>
    </source>
</reference>
<comment type="similarity">
    <text evidence="1">Belongs to the FliN/MopA/SpaO family.</text>
</comment>
<dbReference type="PANTHER" id="PTHR30034:SF5">
    <property type="entry name" value="SECRETION SYSTEM APPARATUS PROTEIN SSAQ"/>
    <property type="match status" value="1"/>
</dbReference>
<protein>
    <recommendedName>
        <fullName evidence="2">Surface presentation of antigens protein SpaO</fullName>
    </recommendedName>
</protein>
<keyword evidence="3" id="KW-0843">Virulence</keyword>
<dbReference type="SUPFAM" id="SSF101801">
    <property type="entry name" value="Surface presentation of antigens (SPOA)"/>
    <property type="match status" value="1"/>
</dbReference>
<proteinExistence type="inferred from homology"/>
<dbReference type="EMBL" id="MIGX01000057">
    <property type="protein sequence ID" value="PPT90449.1"/>
    <property type="molecule type" value="Genomic_DNA"/>
</dbReference>
<dbReference type="Pfam" id="PF01052">
    <property type="entry name" value="FliMN_C"/>
    <property type="match status" value="1"/>
</dbReference>
<evidence type="ECO:0000256" key="2">
    <source>
        <dbReference type="ARBA" id="ARBA00021925"/>
    </source>
</evidence>
<dbReference type="PANTHER" id="PTHR30034">
    <property type="entry name" value="FLAGELLAR MOTOR SWITCH PROTEIN FLIM"/>
    <property type="match status" value="1"/>
</dbReference>